<keyword evidence="4" id="KW-1185">Reference proteome</keyword>
<evidence type="ECO:0000313" key="4">
    <source>
        <dbReference type="Proteomes" id="UP000640274"/>
    </source>
</evidence>
<dbReference type="NCBIfam" id="TIGR01898">
    <property type="entry name" value="cas_TM1791_cmr6"/>
    <property type="match status" value="1"/>
</dbReference>
<dbReference type="Pfam" id="PF03787">
    <property type="entry name" value="RAMPs"/>
    <property type="match status" value="1"/>
</dbReference>
<dbReference type="PANTHER" id="PTHR39965:SF1">
    <property type="entry name" value="CRISPR SYSTEM CMR SUBUNIT CMR6"/>
    <property type="match status" value="1"/>
</dbReference>
<comment type="caution">
    <text evidence="3">The sequence shown here is derived from an EMBL/GenBank/DDBJ whole genome shotgun (WGS) entry which is preliminary data.</text>
</comment>
<gene>
    <name evidence="3" type="primary">cmr6</name>
    <name evidence="3" type="ORF">JFN88_22155</name>
</gene>
<sequence length="269" mass="30567">MNAYLSLTKLNGFDKKSSLFQFVGNKTTKDDLYKSVITEFQTAWKTEKQQDWYKEHFNRFYEISNRQQRCYIHSELACKSAFVTGQGRPSVLETHITLHPIYGIPYIAGTALKGMAAHFCHRYLGEDEPRFKQGGAYYQVLFGSQEQASSVCYFDALITPETVKDSLYLNVLTPHHQLYNKINLNQSSDVTDSAPHDDDTPVPVHFLEVRGSFRLELAYQGNDSHSDEWLEIAAEIVSAALQQEGVGGKTNSGYGRFISSLLKQEKQEL</sequence>
<dbReference type="InterPro" id="IPR005537">
    <property type="entry name" value="RAMP_III_fam"/>
</dbReference>
<evidence type="ECO:0000259" key="2">
    <source>
        <dbReference type="Pfam" id="PF03787"/>
    </source>
</evidence>
<dbReference type="Proteomes" id="UP000640274">
    <property type="component" value="Unassembled WGS sequence"/>
</dbReference>
<dbReference type="EMBL" id="JAELUP010000107">
    <property type="protein sequence ID" value="MBJ6363922.1"/>
    <property type="molecule type" value="Genomic_DNA"/>
</dbReference>
<feature type="domain" description="CRISPR type III-associated protein" evidence="2">
    <location>
        <begin position="76"/>
        <end position="257"/>
    </location>
</feature>
<dbReference type="GO" id="GO:0051607">
    <property type="term" value="P:defense response to virus"/>
    <property type="evidence" value="ECO:0007669"/>
    <property type="project" value="UniProtKB-KW"/>
</dbReference>
<dbReference type="PANTHER" id="PTHR39965">
    <property type="entry name" value="CRISPR SYSTEM CMR SUBUNIT CMR6"/>
    <property type="match status" value="1"/>
</dbReference>
<dbReference type="AlphaFoldDB" id="A0A934JBC6"/>
<name>A0A934JBC6_9BACL</name>
<keyword evidence="1" id="KW-0051">Antiviral defense</keyword>
<dbReference type="InterPro" id="IPR010172">
    <property type="entry name" value="CRISPR-assoc_prot_TM1791"/>
</dbReference>
<evidence type="ECO:0000313" key="3">
    <source>
        <dbReference type="EMBL" id="MBJ6363922.1"/>
    </source>
</evidence>
<dbReference type="RefSeq" id="WP_199021517.1">
    <property type="nucleotide sequence ID" value="NZ_JAELUP010000107.1"/>
</dbReference>
<reference evidence="3" key="1">
    <citation type="submission" date="2020-12" db="EMBL/GenBank/DDBJ databases">
        <authorList>
            <person name="Huq M.A."/>
        </authorList>
    </citation>
    <scope>NUCLEOTIDE SEQUENCE</scope>
    <source>
        <strain evidence="3">MAHUQ-46</strain>
    </source>
</reference>
<organism evidence="3 4">
    <name type="scientific">Paenibacillus roseus</name>
    <dbReference type="NCBI Taxonomy" id="2798579"/>
    <lineage>
        <taxon>Bacteria</taxon>
        <taxon>Bacillati</taxon>
        <taxon>Bacillota</taxon>
        <taxon>Bacilli</taxon>
        <taxon>Bacillales</taxon>
        <taxon>Paenibacillaceae</taxon>
        <taxon>Paenibacillus</taxon>
    </lineage>
</organism>
<proteinExistence type="predicted"/>
<accession>A0A934JBC6</accession>
<protein>
    <submittedName>
        <fullName evidence="3">Type III-B CRISPR module RAMP protein Cmr6</fullName>
    </submittedName>
</protein>
<evidence type="ECO:0000256" key="1">
    <source>
        <dbReference type="ARBA" id="ARBA00023118"/>
    </source>
</evidence>